<dbReference type="Proteomes" id="UP001059773">
    <property type="component" value="Chromosome"/>
</dbReference>
<name>A0ABY5JNY4_9BACI</name>
<evidence type="ECO:0000313" key="3">
    <source>
        <dbReference type="Proteomes" id="UP001059773"/>
    </source>
</evidence>
<proteinExistence type="predicted"/>
<gene>
    <name evidence="2" type="ORF">NP439_18375</name>
</gene>
<dbReference type="EMBL" id="CP101914">
    <property type="protein sequence ID" value="UUI01994.1"/>
    <property type="molecule type" value="Genomic_DNA"/>
</dbReference>
<evidence type="ECO:0000256" key="1">
    <source>
        <dbReference type="SAM" id="Coils"/>
    </source>
</evidence>
<dbReference type="Pfam" id="PF12784">
    <property type="entry name" value="PDDEXK_2"/>
    <property type="match status" value="1"/>
</dbReference>
<accession>A0ABY5JNY4</accession>
<sequence length="376" mass="44918">MVYPRKAILFPPQIGENGEVYKDSVPKKEFYQLMDLKIDYAFRKLFGDQHYKKVTIAFLNALFIQSKRAPIKNLTFQNWRNIESEESHLNLLVETEDKKTICVEILFPDQNAPEKQSFYFWPKIYRRQFEGNSDFKQYDAVVTINILNFELFHESDEFHHIFRLAGQEEPTPFTKIQEYQFVEIPKFIHHWNEGWLNLDDDALPIWLLLLAAVDSNRNYFYPNMYRELEKIAITDKNVEMAMKAWRDISHIEANKLAYQHRQKQIIEQQFLKEVEIIETKRKITQERTKLIEQKYNQIKKQYEQQKLALTEEKEKRLEAEENAVLANREAAKIIIRYGKVVARNLFEQGMERPAVKNITGLSDKELAELQEELEEE</sequence>
<dbReference type="PANTHER" id="PTHR41317:SF1">
    <property type="entry name" value="PD-(D_E)XK NUCLEASE FAMILY TRANSPOSASE"/>
    <property type="match status" value="1"/>
</dbReference>
<organism evidence="2 3">
    <name type="scientific">Oceanobacillus jeddahense</name>
    <dbReference type="NCBI Taxonomy" id="1462527"/>
    <lineage>
        <taxon>Bacteria</taxon>
        <taxon>Bacillati</taxon>
        <taxon>Bacillota</taxon>
        <taxon>Bacilli</taxon>
        <taxon>Bacillales</taxon>
        <taxon>Bacillaceae</taxon>
        <taxon>Oceanobacillus</taxon>
    </lineage>
</organism>
<protein>
    <submittedName>
        <fullName evidence="2">Rpn family recombination-promoting nuclease/putative transposase</fullName>
    </submittedName>
</protein>
<dbReference type="PANTHER" id="PTHR41317">
    <property type="entry name" value="PD-(D_E)XK NUCLEASE FAMILY TRANSPOSASE"/>
    <property type="match status" value="1"/>
</dbReference>
<keyword evidence="3" id="KW-1185">Reference proteome</keyword>
<evidence type="ECO:0000313" key="2">
    <source>
        <dbReference type="EMBL" id="UUI01994.1"/>
    </source>
</evidence>
<keyword evidence="1" id="KW-0175">Coiled coil</keyword>
<dbReference type="InterPro" id="IPR010106">
    <property type="entry name" value="RpnA"/>
</dbReference>
<reference evidence="2" key="1">
    <citation type="submission" date="2022-07" db="EMBL/GenBank/DDBJ databases">
        <title>FELIX.</title>
        <authorList>
            <person name="Wan K.H."/>
            <person name="Park S."/>
            <person name="Lawrence Q."/>
            <person name="Eichenberger J.P."/>
            <person name="Booth B.W."/>
            <person name="Piaggio A.J."/>
            <person name="Chandler J.C."/>
            <person name="Franklin A.B."/>
            <person name="Celniker S.E."/>
        </authorList>
    </citation>
    <scope>NUCLEOTIDE SEQUENCE</scope>
    <source>
        <strain evidence="2">QA-1986 374</strain>
    </source>
</reference>
<feature type="coiled-coil region" evidence="1">
    <location>
        <begin position="292"/>
        <end position="329"/>
    </location>
</feature>
<dbReference type="NCBIfam" id="TIGR01784">
    <property type="entry name" value="T_den_put_tspse"/>
    <property type="match status" value="1"/>
</dbReference>
<dbReference type="RefSeq" id="WP_256707279.1">
    <property type="nucleotide sequence ID" value="NZ_CP101914.1"/>
</dbReference>